<dbReference type="GO" id="GO:0046872">
    <property type="term" value="F:metal ion binding"/>
    <property type="evidence" value="ECO:0007669"/>
    <property type="project" value="UniProtKB-KW"/>
</dbReference>
<evidence type="ECO:0000256" key="3">
    <source>
        <dbReference type="ARBA" id="ARBA00022485"/>
    </source>
</evidence>
<evidence type="ECO:0000256" key="9">
    <source>
        <dbReference type="ARBA" id="ARBA00023157"/>
    </source>
</evidence>
<dbReference type="GO" id="GO:0047134">
    <property type="term" value="F:protein-disulfide reductase [NAD(P)H] activity"/>
    <property type="evidence" value="ECO:0007669"/>
    <property type="project" value="TreeGrafter"/>
</dbReference>
<keyword evidence="6" id="KW-0411">Iron-sulfur</keyword>
<dbReference type="AlphaFoldDB" id="A0A6J6RHL4"/>
<keyword evidence="10" id="KW-0804">Transcription</keyword>
<evidence type="ECO:0000256" key="7">
    <source>
        <dbReference type="ARBA" id="ARBA00023015"/>
    </source>
</evidence>
<reference evidence="12" key="1">
    <citation type="submission" date="2020-05" db="EMBL/GenBank/DDBJ databases">
        <authorList>
            <person name="Chiriac C."/>
            <person name="Salcher M."/>
            <person name="Ghai R."/>
            <person name="Kavagutti S V."/>
        </authorList>
    </citation>
    <scope>NUCLEOTIDE SEQUENCE</scope>
</reference>
<evidence type="ECO:0000259" key="11">
    <source>
        <dbReference type="PROSITE" id="PS51674"/>
    </source>
</evidence>
<comment type="similarity">
    <text evidence="2">Belongs to the WhiB family.</text>
</comment>
<proteinExistence type="inferred from homology"/>
<dbReference type="InterPro" id="IPR003482">
    <property type="entry name" value="Whib"/>
</dbReference>
<evidence type="ECO:0000256" key="8">
    <source>
        <dbReference type="ARBA" id="ARBA00023125"/>
    </source>
</evidence>
<keyword evidence="3" id="KW-0004">4Fe-4S</keyword>
<dbReference type="PROSITE" id="PS51674">
    <property type="entry name" value="4FE4S_WBL"/>
    <property type="match status" value="1"/>
</dbReference>
<dbReference type="InterPro" id="IPR034768">
    <property type="entry name" value="4FE4S_WBL"/>
</dbReference>
<name>A0A6J6RHL4_9ZZZZ</name>
<dbReference type="GO" id="GO:0003677">
    <property type="term" value="F:DNA binding"/>
    <property type="evidence" value="ECO:0007669"/>
    <property type="project" value="UniProtKB-KW"/>
</dbReference>
<evidence type="ECO:0000256" key="1">
    <source>
        <dbReference type="ARBA" id="ARBA00001966"/>
    </source>
</evidence>
<evidence type="ECO:0000256" key="4">
    <source>
        <dbReference type="ARBA" id="ARBA00022723"/>
    </source>
</evidence>
<comment type="cofactor">
    <cofactor evidence="1">
        <name>[4Fe-4S] cluster</name>
        <dbReference type="ChEBI" id="CHEBI:49883"/>
    </cofactor>
</comment>
<evidence type="ECO:0000256" key="6">
    <source>
        <dbReference type="ARBA" id="ARBA00023014"/>
    </source>
</evidence>
<dbReference type="PANTHER" id="PTHR38839:SF2">
    <property type="entry name" value="TRANSCRIPTIONAL REGULATOR WHIB7-RELATED"/>
    <property type="match status" value="1"/>
</dbReference>
<keyword evidence="5" id="KW-0408">Iron</keyword>
<dbReference type="PANTHER" id="PTHR38839">
    <property type="entry name" value="TRANSCRIPTIONAL REGULATOR WHID-RELATED"/>
    <property type="match status" value="1"/>
</dbReference>
<evidence type="ECO:0000256" key="10">
    <source>
        <dbReference type="ARBA" id="ARBA00023163"/>
    </source>
</evidence>
<evidence type="ECO:0000313" key="12">
    <source>
        <dbReference type="EMBL" id="CAB4720998.1"/>
    </source>
</evidence>
<protein>
    <submittedName>
        <fullName evidence="12">Unannotated protein</fullName>
    </submittedName>
</protein>
<accession>A0A6J6RHL4</accession>
<organism evidence="12">
    <name type="scientific">freshwater metagenome</name>
    <dbReference type="NCBI Taxonomy" id="449393"/>
    <lineage>
        <taxon>unclassified sequences</taxon>
        <taxon>metagenomes</taxon>
        <taxon>ecological metagenomes</taxon>
    </lineage>
</organism>
<keyword evidence="9" id="KW-1015">Disulfide bond</keyword>
<feature type="domain" description="4Fe-4S Wbl-type" evidence="11">
    <location>
        <begin position="30"/>
        <end position="90"/>
    </location>
</feature>
<keyword evidence="8" id="KW-0238">DNA-binding</keyword>
<dbReference type="GO" id="GO:0051539">
    <property type="term" value="F:4 iron, 4 sulfur cluster binding"/>
    <property type="evidence" value="ECO:0007669"/>
    <property type="project" value="UniProtKB-KW"/>
</dbReference>
<keyword evidence="7" id="KW-0805">Transcription regulation</keyword>
<dbReference type="GO" id="GO:0045454">
    <property type="term" value="P:cell redox homeostasis"/>
    <property type="evidence" value="ECO:0007669"/>
    <property type="project" value="TreeGrafter"/>
</dbReference>
<dbReference type="Pfam" id="PF02467">
    <property type="entry name" value="Whib"/>
    <property type="match status" value="1"/>
</dbReference>
<evidence type="ECO:0000256" key="2">
    <source>
        <dbReference type="ARBA" id="ARBA00006597"/>
    </source>
</evidence>
<gene>
    <name evidence="12" type="ORF">UFOPK2658_01026</name>
</gene>
<evidence type="ECO:0000256" key="5">
    <source>
        <dbReference type="ARBA" id="ARBA00023004"/>
    </source>
</evidence>
<dbReference type="GO" id="GO:0045892">
    <property type="term" value="P:negative regulation of DNA-templated transcription"/>
    <property type="evidence" value="ECO:0007669"/>
    <property type="project" value="TreeGrafter"/>
</dbReference>
<keyword evidence="4" id="KW-0479">Metal-binding</keyword>
<dbReference type="EMBL" id="CAEZYH010000038">
    <property type="protein sequence ID" value="CAB4720998.1"/>
    <property type="molecule type" value="Genomic_DNA"/>
</dbReference>
<sequence>MTMILEAPIDLEIVEITEFVALAPVKQTARCADGNGTLTPLFFSDENIDIARAKAICTRCALSTSCLDGALEREEPWGVWGGELIENGRIVLDRRPRGRPSVLPKPILVIDEDRTIRSIASVSEQKSYEVAIRVA</sequence>